<reference evidence="2 3" key="1">
    <citation type="submission" date="2024-01" db="EMBL/GenBank/DDBJ databases">
        <title>Pedobacter sp. nov., isolated from fresh soil.</title>
        <authorList>
            <person name="Le N.T.T."/>
        </authorList>
    </citation>
    <scope>NUCLEOTIDE SEQUENCE [LARGE SCALE GENOMIC DNA]</scope>
    <source>
        <strain evidence="2 3">KR3-3</strain>
    </source>
</reference>
<evidence type="ECO:0000313" key="2">
    <source>
        <dbReference type="EMBL" id="MEE1943790.1"/>
    </source>
</evidence>
<evidence type="ECO:0000256" key="1">
    <source>
        <dbReference type="SAM" id="Phobius"/>
    </source>
</evidence>
<dbReference type="RefSeq" id="WP_330106190.1">
    <property type="nucleotide sequence ID" value="NZ_JAZDQT010000001.1"/>
</dbReference>
<feature type="transmembrane region" description="Helical" evidence="1">
    <location>
        <begin position="74"/>
        <end position="93"/>
    </location>
</feature>
<keyword evidence="3" id="KW-1185">Reference proteome</keyword>
<keyword evidence="1" id="KW-0472">Membrane</keyword>
<keyword evidence="1" id="KW-0812">Transmembrane</keyword>
<organism evidence="2 3">
    <name type="scientific">Pedobacter albus</name>
    <dbReference type="NCBI Taxonomy" id="3113905"/>
    <lineage>
        <taxon>Bacteria</taxon>
        <taxon>Pseudomonadati</taxon>
        <taxon>Bacteroidota</taxon>
        <taxon>Sphingobacteriia</taxon>
        <taxon>Sphingobacteriales</taxon>
        <taxon>Sphingobacteriaceae</taxon>
        <taxon>Pedobacter</taxon>
    </lineage>
</organism>
<proteinExistence type="predicted"/>
<name>A0ABU7I2V3_9SPHI</name>
<sequence>MKFPINSQLFDKVGMSASAACAIHCALLPIVLTLLPIVGLEFLANPMIELSMIVLSLALACIALSSAYQKHRRVLPFVILMLGFCFIALGHLIEGLESYLIPLGGLLIAIAHFINLKLTKSCSHHIQP</sequence>
<comment type="caution">
    <text evidence="2">The sequence shown here is derived from an EMBL/GenBank/DDBJ whole genome shotgun (WGS) entry which is preliminary data.</text>
</comment>
<feature type="transmembrane region" description="Helical" evidence="1">
    <location>
        <begin position="21"/>
        <end position="44"/>
    </location>
</feature>
<dbReference type="InterPro" id="IPR004891">
    <property type="entry name" value="Mercury-R_MerC"/>
</dbReference>
<dbReference type="Proteomes" id="UP001336835">
    <property type="component" value="Unassembled WGS sequence"/>
</dbReference>
<accession>A0ABU7I2V3</accession>
<feature type="transmembrane region" description="Helical" evidence="1">
    <location>
        <begin position="99"/>
        <end position="118"/>
    </location>
</feature>
<keyword evidence="1" id="KW-1133">Transmembrane helix</keyword>
<feature type="transmembrane region" description="Helical" evidence="1">
    <location>
        <begin position="50"/>
        <end position="67"/>
    </location>
</feature>
<evidence type="ECO:0000313" key="3">
    <source>
        <dbReference type="Proteomes" id="UP001336835"/>
    </source>
</evidence>
<dbReference type="Pfam" id="PF03203">
    <property type="entry name" value="MerC"/>
    <property type="match status" value="1"/>
</dbReference>
<dbReference type="EMBL" id="JAZDQT010000001">
    <property type="protein sequence ID" value="MEE1943790.1"/>
    <property type="molecule type" value="Genomic_DNA"/>
</dbReference>
<protein>
    <submittedName>
        <fullName evidence="2">MerC domain-containing protein</fullName>
    </submittedName>
</protein>
<gene>
    <name evidence="2" type="ORF">VRU48_01645</name>
</gene>